<evidence type="ECO:0008006" key="4">
    <source>
        <dbReference type="Google" id="ProtNLM"/>
    </source>
</evidence>
<name>A0A1H1WYE2_9ACTN</name>
<reference evidence="2 3" key="1">
    <citation type="submission" date="2016-10" db="EMBL/GenBank/DDBJ databases">
        <authorList>
            <person name="de Groot N.N."/>
        </authorList>
    </citation>
    <scope>NUCLEOTIDE SEQUENCE [LARGE SCALE GENOMIC DNA]</scope>
    <source>
        <strain evidence="2 3">DSM 43941</strain>
    </source>
</reference>
<dbReference type="AlphaFoldDB" id="A0A1H1WYE2"/>
<organism evidence="2 3">
    <name type="scientific">Actinoplanes derwentensis</name>
    <dbReference type="NCBI Taxonomy" id="113562"/>
    <lineage>
        <taxon>Bacteria</taxon>
        <taxon>Bacillati</taxon>
        <taxon>Actinomycetota</taxon>
        <taxon>Actinomycetes</taxon>
        <taxon>Micromonosporales</taxon>
        <taxon>Micromonosporaceae</taxon>
        <taxon>Actinoplanes</taxon>
    </lineage>
</organism>
<feature type="region of interest" description="Disordered" evidence="1">
    <location>
        <begin position="1"/>
        <end position="33"/>
    </location>
</feature>
<dbReference type="OrthoDB" id="3404237at2"/>
<keyword evidence="3" id="KW-1185">Reference proteome</keyword>
<evidence type="ECO:0000313" key="3">
    <source>
        <dbReference type="Proteomes" id="UP000198688"/>
    </source>
</evidence>
<evidence type="ECO:0000313" key="2">
    <source>
        <dbReference type="EMBL" id="SDT02167.1"/>
    </source>
</evidence>
<evidence type="ECO:0000256" key="1">
    <source>
        <dbReference type="SAM" id="MobiDB-lite"/>
    </source>
</evidence>
<protein>
    <recommendedName>
        <fullName evidence="4">FXSXX-COOH protein</fullName>
    </recommendedName>
</protein>
<sequence length="65" mass="7167">MNLDSTPGREGSEKWAPLTDLSEVPLDTPVPGDDRVVDQALRRVLRSLHDRDGVISSFGSFITED</sequence>
<proteinExistence type="predicted"/>
<dbReference type="Proteomes" id="UP000198688">
    <property type="component" value="Chromosome I"/>
</dbReference>
<dbReference type="RefSeq" id="WP_092544067.1">
    <property type="nucleotide sequence ID" value="NZ_BOMJ01000025.1"/>
</dbReference>
<accession>A0A1H1WYE2</accession>
<dbReference type="STRING" id="113562.SAMN04489716_2278"/>
<gene>
    <name evidence="2" type="ORF">SAMN04489716_2278</name>
</gene>
<dbReference type="EMBL" id="LT629758">
    <property type="protein sequence ID" value="SDT02167.1"/>
    <property type="molecule type" value="Genomic_DNA"/>
</dbReference>